<dbReference type="Gene3D" id="3.40.50.720">
    <property type="entry name" value="NAD(P)-binding Rossmann-like Domain"/>
    <property type="match status" value="1"/>
</dbReference>
<dbReference type="InterPro" id="IPR002347">
    <property type="entry name" value="SDR_fam"/>
</dbReference>
<dbReference type="SUPFAM" id="SSF51735">
    <property type="entry name" value="NAD(P)-binding Rossmann-fold domains"/>
    <property type="match status" value="1"/>
</dbReference>
<evidence type="ECO:0000256" key="1">
    <source>
        <dbReference type="ARBA" id="ARBA00006484"/>
    </source>
</evidence>
<accession>A0ABS4TQ85</accession>
<dbReference type="EMBL" id="JAGINW010000001">
    <property type="protein sequence ID" value="MBP2326066.1"/>
    <property type="molecule type" value="Genomic_DNA"/>
</dbReference>
<dbReference type="NCBIfam" id="NF005559">
    <property type="entry name" value="PRK07231.1"/>
    <property type="match status" value="1"/>
</dbReference>
<dbReference type="Proteomes" id="UP001519332">
    <property type="component" value="Unassembled WGS sequence"/>
</dbReference>
<dbReference type="PANTHER" id="PTHR24321:SF8">
    <property type="entry name" value="ESTRADIOL 17-BETA-DEHYDROGENASE 8-RELATED"/>
    <property type="match status" value="1"/>
</dbReference>
<dbReference type="PROSITE" id="PS00061">
    <property type="entry name" value="ADH_SHORT"/>
    <property type="match status" value="1"/>
</dbReference>
<name>A0ABS4TQ85_9PSEU</name>
<organism evidence="3 4">
    <name type="scientific">Kibdelosporangium banguiense</name>
    <dbReference type="NCBI Taxonomy" id="1365924"/>
    <lineage>
        <taxon>Bacteria</taxon>
        <taxon>Bacillati</taxon>
        <taxon>Actinomycetota</taxon>
        <taxon>Actinomycetes</taxon>
        <taxon>Pseudonocardiales</taxon>
        <taxon>Pseudonocardiaceae</taxon>
        <taxon>Kibdelosporangium</taxon>
    </lineage>
</organism>
<comment type="caution">
    <text evidence="3">The sequence shown here is derived from an EMBL/GenBank/DDBJ whole genome shotgun (WGS) entry which is preliminary data.</text>
</comment>
<keyword evidence="4" id="KW-1185">Reference proteome</keyword>
<keyword evidence="2" id="KW-0560">Oxidoreductase</keyword>
<evidence type="ECO:0000256" key="2">
    <source>
        <dbReference type="ARBA" id="ARBA00023002"/>
    </source>
</evidence>
<dbReference type="PRINTS" id="PR00081">
    <property type="entry name" value="GDHRDH"/>
</dbReference>
<dbReference type="RefSeq" id="WP_209643177.1">
    <property type="nucleotide sequence ID" value="NZ_JAGINW010000001.1"/>
</dbReference>
<reference evidence="3 4" key="1">
    <citation type="submission" date="2021-03" db="EMBL/GenBank/DDBJ databases">
        <title>Sequencing the genomes of 1000 actinobacteria strains.</title>
        <authorList>
            <person name="Klenk H.-P."/>
        </authorList>
    </citation>
    <scope>NUCLEOTIDE SEQUENCE [LARGE SCALE GENOMIC DNA]</scope>
    <source>
        <strain evidence="3 4">DSM 46670</strain>
    </source>
</reference>
<dbReference type="InterPro" id="IPR036291">
    <property type="entry name" value="NAD(P)-bd_dom_sf"/>
</dbReference>
<proteinExistence type="inferred from homology"/>
<gene>
    <name evidence="3" type="ORF">JOF56_006451</name>
</gene>
<protein>
    <submittedName>
        <fullName evidence="3">NAD(P)-dependent dehydrogenase (Short-subunit alcohol dehydrogenase family)</fullName>
    </submittedName>
</protein>
<dbReference type="InterPro" id="IPR020904">
    <property type="entry name" value="Sc_DH/Rdtase_CS"/>
</dbReference>
<dbReference type="PANTHER" id="PTHR24321">
    <property type="entry name" value="DEHYDROGENASES, SHORT CHAIN"/>
    <property type="match status" value="1"/>
</dbReference>
<dbReference type="Pfam" id="PF13561">
    <property type="entry name" value="adh_short_C2"/>
    <property type="match status" value="1"/>
</dbReference>
<comment type="similarity">
    <text evidence="1">Belongs to the short-chain dehydrogenases/reductases (SDR) family.</text>
</comment>
<dbReference type="CDD" id="cd05233">
    <property type="entry name" value="SDR_c"/>
    <property type="match status" value="1"/>
</dbReference>
<evidence type="ECO:0000313" key="4">
    <source>
        <dbReference type="Proteomes" id="UP001519332"/>
    </source>
</evidence>
<dbReference type="PRINTS" id="PR00080">
    <property type="entry name" value="SDRFAMILY"/>
</dbReference>
<sequence length="244" mass="24689">MTMQGKVAIVTGGGSGIGAECARTLARRGAKVAVADLDGNAAGVVAGEIGGLALAVDVSDPAQCQAMVDRVIGELGDLHMAVNNAGIGGSHLPVEEYDVDDWRRVLSINLDGVFYCMKAELKHMVGQGRGAIVNMASIFAVAGQRALPAYVASKHGVLGLTRAAALDSAPKGVRVNAVGPGVILTPLVESHQDTAGKAALAAGNPSKRLGLPAEVAELVVWLCSDAASFCNGGFYPVDGGFTAA</sequence>
<evidence type="ECO:0000313" key="3">
    <source>
        <dbReference type="EMBL" id="MBP2326066.1"/>
    </source>
</evidence>